<dbReference type="OrthoDB" id="384891at2"/>
<dbReference type="Gene3D" id="1.10.10.10">
    <property type="entry name" value="Winged helix-like DNA-binding domain superfamily/Winged helix DNA-binding domain"/>
    <property type="match status" value="1"/>
</dbReference>
<protein>
    <submittedName>
        <fullName evidence="5">MarR family transcriptional regulator</fullName>
    </submittedName>
</protein>
<evidence type="ECO:0000256" key="3">
    <source>
        <dbReference type="ARBA" id="ARBA00023163"/>
    </source>
</evidence>
<dbReference type="GO" id="GO:0003700">
    <property type="term" value="F:DNA-binding transcription factor activity"/>
    <property type="evidence" value="ECO:0007669"/>
    <property type="project" value="InterPro"/>
</dbReference>
<dbReference type="PROSITE" id="PS50995">
    <property type="entry name" value="HTH_MARR_2"/>
    <property type="match status" value="1"/>
</dbReference>
<comment type="caution">
    <text evidence="5">The sequence shown here is derived from an EMBL/GenBank/DDBJ whole genome shotgun (WGS) entry which is preliminary data.</text>
</comment>
<dbReference type="PANTHER" id="PTHR42756:SF1">
    <property type="entry name" value="TRANSCRIPTIONAL REPRESSOR OF EMRAB OPERON"/>
    <property type="match status" value="1"/>
</dbReference>
<evidence type="ECO:0000313" key="5">
    <source>
        <dbReference type="EMBL" id="HJF93723.1"/>
    </source>
</evidence>
<dbReference type="InterPro" id="IPR023187">
    <property type="entry name" value="Tscrpt_reg_MarR-type_CS"/>
</dbReference>
<keyword evidence="2" id="KW-0238">DNA-binding</keyword>
<proteinExistence type="predicted"/>
<dbReference type="SUPFAM" id="SSF46785">
    <property type="entry name" value="Winged helix' DNA-binding domain"/>
    <property type="match status" value="1"/>
</dbReference>
<keyword evidence="1" id="KW-0805">Transcription regulation</keyword>
<dbReference type="InterPro" id="IPR036388">
    <property type="entry name" value="WH-like_DNA-bd_sf"/>
</dbReference>
<evidence type="ECO:0000259" key="4">
    <source>
        <dbReference type="PROSITE" id="PS50995"/>
    </source>
</evidence>
<dbReference type="RefSeq" id="WP_076776538.1">
    <property type="nucleotide sequence ID" value="NZ_CALKQL010000006.1"/>
</dbReference>
<dbReference type="Pfam" id="PF12802">
    <property type="entry name" value="MarR_2"/>
    <property type="match status" value="1"/>
</dbReference>
<dbReference type="EMBL" id="DYVY01000049">
    <property type="protein sequence ID" value="HJF93723.1"/>
    <property type="molecule type" value="Genomic_DNA"/>
</dbReference>
<dbReference type="Proteomes" id="UP000769156">
    <property type="component" value="Unassembled WGS sequence"/>
</dbReference>
<reference evidence="5" key="2">
    <citation type="submission" date="2021-09" db="EMBL/GenBank/DDBJ databases">
        <authorList>
            <person name="Gilroy R."/>
        </authorList>
    </citation>
    <scope>NUCLEOTIDE SEQUENCE</scope>
    <source>
        <strain evidence="5">ChiSjej5B23-16112</strain>
    </source>
</reference>
<dbReference type="InterPro" id="IPR036390">
    <property type="entry name" value="WH_DNA-bd_sf"/>
</dbReference>
<name>A0A921HZL5_9FIRM</name>
<dbReference type="SMART" id="SM00347">
    <property type="entry name" value="HTH_MARR"/>
    <property type="match status" value="1"/>
</dbReference>
<dbReference type="PANTHER" id="PTHR42756">
    <property type="entry name" value="TRANSCRIPTIONAL REGULATOR, MARR"/>
    <property type="match status" value="1"/>
</dbReference>
<dbReference type="PROSITE" id="PS01117">
    <property type="entry name" value="HTH_MARR_1"/>
    <property type="match status" value="1"/>
</dbReference>
<evidence type="ECO:0000256" key="2">
    <source>
        <dbReference type="ARBA" id="ARBA00023125"/>
    </source>
</evidence>
<dbReference type="InterPro" id="IPR000835">
    <property type="entry name" value="HTH_MarR-typ"/>
</dbReference>
<evidence type="ECO:0000256" key="1">
    <source>
        <dbReference type="ARBA" id="ARBA00023015"/>
    </source>
</evidence>
<dbReference type="AlphaFoldDB" id="A0A921HZL5"/>
<reference evidence="5" key="1">
    <citation type="journal article" date="2021" name="PeerJ">
        <title>Extensive microbial diversity within the chicken gut microbiome revealed by metagenomics and culture.</title>
        <authorList>
            <person name="Gilroy R."/>
            <person name="Ravi A."/>
            <person name="Getino M."/>
            <person name="Pursley I."/>
            <person name="Horton D.L."/>
            <person name="Alikhan N.F."/>
            <person name="Baker D."/>
            <person name="Gharbi K."/>
            <person name="Hall N."/>
            <person name="Watson M."/>
            <person name="Adriaenssens E.M."/>
            <person name="Foster-Nyarko E."/>
            <person name="Jarju S."/>
            <person name="Secka A."/>
            <person name="Antonio M."/>
            <person name="Oren A."/>
            <person name="Chaudhuri R.R."/>
            <person name="La Ragione R."/>
            <person name="Hildebrand F."/>
            <person name="Pallen M.J."/>
        </authorList>
    </citation>
    <scope>NUCLEOTIDE SEQUENCE</scope>
    <source>
        <strain evidence="5">ChiSjej5B23-16112</strain>
    </source>
</reference>
<dbReference type="GO" id="GO:0003677">
    <property type="term" value="F:DNA binding"/>
    <property type="evidence" value="ECO:0007669"/>
    <property type="project" value="UniProtKB-KW"/>
</dbReference>
<evidence type="ECO:0000313" key="6">
    <source>
        <dbReference type="Proteomes" id="UP000769156"/>
    </source>
</evidence>
<accession>A0A921HZL5</accession>
<organism evidence="5 6">
    <name type="scientific">Lachnoclostridium phocaeense</name>
    <dbReference type="NCBI Taxonomy" id="1871021"/>
    <lineage>
        <taxon>Bacteria</taxon>
        <taxon>Bacillati</taxon>
        <taxon>Bacillota</taxon>
        <taxon>Clostridia</taxon>
        <taxon>Lachnospirales</taxon>
        <taxon>Lachnospiraceae</taxon>
    </lineage>
</organism>
<dbReference type="PRINTS" id="PR00598">
    <property type="entry name" value="HTHMARR"/>
</dbReference>
<gene>
    <name evidence="5" type="ORF">K8V82_02920</name>
</gene>
<keyword evidence="3" id="KW-0804">Transcription</keyword>
<feature type="domain" description="HTH marR-type" evidence="4">
    <location>
        <begin position="1"/>
        <end position="135"/>
    </location>
</feature>
<sequence>METGKMINRISNRLRRRSMAVQESVGISGSQGNILDYILVESMKRKVYQKDIEREFGLRPPTASEVLKSLEKQELICRIPDEEDGRWKRIVFTKKAEKIHDALRREIEESEALLLQGISSEEQETFLRIAGKMLENLD</sequence>